<evidence type="ECO:0000256" key="9">
    <source>
        <dbReference type="ARBA" id="ARBA00023157"/>
    </source>
</evidence>
<dbReference type="Gene3D" id="1.20.90.10">
    <property type="entry name" value="Phospholipase A2 domain"/>
    <property type="match status" value="1"/>
</dbReference>
<feature type="region of interest" description="Disordered" evidence="10">
    <location>
        <begin position="421"/>
        <end position="472"/>
    </location>
</feature>
<evidence type="ECO:0000256" key="11">
    <source>
        <dbReference type="SAM" id="SignalP"/>
    </source>
</evidence>
<dbReference type="FunFam" id="1.20.90.10:FF:000002">
    <property type="entry name" value="Phospholipase A2 group III"/>
    <property type="match status" value="1"/>
</dbReference>
<feature type="compositionally biased region" description="Basic residues" evidence="10">
    <location>
        <begin position="340"/>
        <end position="354"/>
    </location>
</feature>
<keyword evidence="4" id="KW-0964">Secreted</keyword>
<dbReference type="OrthoDB" id="10059604at2759"/>
<keyword evidence="7" id="KW-0106">Calcium</keyword>
<evidence type="ECO:0000256" key="10">
    <source>
        <dbReference type="SAM" id="MobiDB-lite"/>
    </source>
</evidence>
<comment type="subcellular location">
    <subcellularLocation>
        <location evidence="2">Secreted</location>
    </subcellularLocation>
</comment>
<dbReference type="STRING" id="623744.A0A553QKI8"/>
<protein>
    <recommendedName>
        <fullName evidence="3">phospholipase A2</fullName>
        <ecNumber evidence="3">3.1.1.4</ecNumber>
    </recommendedName>
</protein>
<accession>A0A553QKI8</accession>
<comment type="cofactor">
    <cofactor evidence="1">
        <name>Ca(2+)</name>
        <dbReference type="ChEBI" id="CHEBI:29108"/>
    </cofactor>
</comment>
<dbReference type="SMART" id="SM00085">
    <property type="entry name" value="PA2c"/>
    <property type="match status" value="1"/>
</dbReference>
<name>A0A553QKI8_9TELE</name>
<evidence type="ECO:0000256" key="6">
    <source>
        <dbReference type="ARBA" id="ARBA00022801"/>
    </source>
</evidence>
<dbReference type="GO" id="GO:0050482">
    <property type="term" value="P:arachidonate secretion"/>
    <property type="evidence" value="ECO:0007669"/>
    <property type="project" value="InterPro"/>
</dbReference>
<dbReference type="GO" id="GO:0046872">
    <property type="term" value="F:metal ion binding"/>
    <property type="evidence" value="ECO:0007669"/>
    <property type="project" value="UniProtKB-KW"/>
</dbReference>
<gene>
    <name evidence="13" type="ORF">DNTS_002642</name>
</gene>
<keyword evidence="5" id="KW-0479">Metal-binding</keyword>
<evidence type="ECO:0000256" key="3">
    <source>
        <dbReference type="ARBA" id="ARBA00013278"/>
    </source>
</evidence>
<dbReference type="EC" id="3.1.1.4" evidence="3"/>
<evidence type="ECO:0000256" key="1">
    <source>
        <dbReference type="ARBA" id="ARBA00001913"/>
    </source>
</evidence>
<feature type="compositionally biased region" description="Basic residues" evidence="10">
    <location>
        <begin position="450"/>
        <end position="460"/>
    </location>
</feature>
<feature type="compositionally biased region" description="Basic residues" evidence="10">
    <location>
        <begin position="374"/>
        <end position="384"/>
    </location>
</feature>
<evidence type="ECO:0000259" key="12">
    <source>
        <dbReference type="SMART" id="SM00085"/>
    </source>
</evidence>
<comment type="caution">
    <text evidence="13">The sequence shown here is derived from an EMBL/GenBank/DDBJ whole genome shotgun (WGS) entry which is preliminary data.</text>
</comment>
<feature type="region of interest" description="Disordered" evidence="10">
    <location>
        <begin position="337"/>
        <end position="384"/>
    </location>
</feature>
<evidence type="ECO:0000313" key="13">
    <source>
        <dbReference type="EMBL" id="TRY90505.1"/>
    </source>
</evidence>
<keyword evidence="6" id="KW-0378">Hydrolase</keyword>
<feature type="compositionally biased region" description="Polar residues" evidence="10">
    <location>
        <begin position="359"/>
        <end position="369"/>
    </location>
</feature>
<evidence type="ECO:0000256" key="8">
    <source>
        <dbReference type="ARBA" id="ARBA00023098"/>
    </source>
</evidence>
<keyword evidence="14" id="KW-1185">Reference proteome</keyword>
<sequence>MPICLQDVQLLAFRLLVVACCCRASDITSHVPFCLLIKSEYGTSQVSFLMNTTSTSSLHSLVFYWSMWTSDERLEDCFMSNDWRLVEHYLSYCQKGSTSWDQYDKFNNLTALLEDDSLCQKNSNMTFSYTPLKENTKQVDSKSKNRNKRAWVLPGTLWCGRGTNANDYEQLGMFEHADRCCREHDHCEHIIRSFSVNFGVFNPTFFTVSHCDCDYRFRQCLLSGNDTVSNMVGYSFFNVLKLRCFNFIHKRQCTQYNWLGLCTMVTFAPIAVMKEPTPYNSTNLTNEKPEILCNEKPAKLAQGGKKKISKTMRLTKNHNSCTPTDYIKEKQLQLSENIQFKKKKSPQTNKKQKERKYINPNSMMNVTSTPERKSSKKKYTRTKKQKMKNIIQSTAMTHVSPPNVFNSSAILINIKKEQKKVSKKSKHLMGLKEKTKQPQTKRKMGEDKKLRKKGSKRQSKRMANQKLLSINN</sequence>
<dbReference type="CDD" id="cd04704">
    <property type="entry name" value="PLA2_bee_venom_like"/>
    <property type="match status" value="1"/>
</dbReference>
<dbReference type="Proteomes" id="UP000316079">
    <property type="component" value="Unassembled WGS sequence"/>
</dbReference>
<keyword evidence="11" id="KW-0732">Signal</keyword>
<dbReference type="PROSITE" id="PS00118">
    <property type="entry name" value="PA2_HIS"/>
    <property type="match status" value="1"/>
</dbReference>
<dbReference type="EMBL" id="SRMA01025840">
    <property type="protein sequence ID" value="TRY90505.1"/>
    <property type="molecule type" value="Genomic_DNA"/>
</dbReference>
<evidence type="ECO:0000256" key="4">
    <source>
        <dbReference type="ARBA" id="ARBA00022525"/>
    </source>
</evidence>
<proteinExistence type="predicted"/>
<keyword evidence="8" id="KW-0443">Lipid metabolism</keyword>
<evidence type="ECO:0000256" key="7">
    <source>
        <dbReference type="ARBA" id="ARBA00022837"/>
    </source>
</evidence>
<reference evidence="13 14" key="1">
    <citation type="journal article" date="2019" name="Sci. Data">
        <title>Hybrid genome assembly and annotation of Danionella translucida.</title>
        <authorList>
            <person name="Kadobianskyi M."/>
            <person name="Schulze L."/>
            <person name="Schuelke M."/>
            <person name="Judkewitz B."/>
        </authorList>
    </citation>
    <scope>NUCLEOTIDE SEQUENCE [LARGE SCALE GENOMIC DNA]</scope>
    <source>
        <strain evidence="13 14">Bolton</strain>
    </source>
</reference>
<dbReference type="GO" id="GO:0004623">
    <property type="term" value="F:phospholipase A2 activity"/>
    <property type="evidence" value="ECO:0007669"/>
    <property type="project" value="UniProtKB-EC"/>
</dbReference>
<dbReference type="InterPro" id="IPR036444">
    <property type="entry name" value="PLipase_A2_dom_sf"/>
</dbReference>
<keyword evidence="9" id="KW-1015">Disulfide bond</keyword>
<organism evidence="13 14">
    <name type="scientific">Danionella cerebrum</name>
    <dbReference type="NCBI Taxonomy" id="2873325"/>
    <lineage>
        <taxon>Eukaryota</taxon>
        <taxon>Metazoa</taxon>
        <taxon>Chordata</taxon>
        <taxon>Craniata</taxon>
        <taxon>Vertebrata</taxon>
        <taxon>Euteleostomi</taxon>
        <taxon>Actinopterygii</taxon>
        <taxon>Neopterygii</taxon>
        <taxon>Teleostei</taxon>
        <taxon>Ostariophysi</taxon>
        <taxon>Cypriniformes</taxon>
        <taxon>Danionidae</taxon>
        <taxon>Danioninae</taxon>
        <taxon>Danionella</taxon>
    </lineage>
</organism>
<dbReference type="Pfam" id="PF05826">
    <property type="entry name" value="Phospholip_A2_2"/>
    <property type="match status" value="1"/>
</dbReference>
<evidence type="ECO:0000256" key="2">
    <source>
        <dbReference type="ARBA" id="ARBA00004613"/>
    </source>
</evidence>
<feature type="signal peptide" evidence="11">
    <location>
        <begin position="1"/>
        <end position="19"/>
    </location>
</feature>
<dbReference type="InterPro" id="IPR033113">
    <property type="entry name" value="PLA2_histidine"/>
</dbReference>
<dbReference type="GO" id="GO:0005576">
    <property type="term" value="C:extracellular region"/>
    <property type="evidence" value="ECO:0007669"/>
    <property type="project" value="UniProtKB-SubCell"/>
</dbReference>
<dbReference type="InterPro" id="IPR016090">
    <property type="entry name" value="PLA2-like_dom"/>
</dbReference>
<evidence type="ECO:0000256" key="5">
    <source>
        <dbReference type="ARBA" id="ARBA00022723"/>
    </source>
</evidence>
<dbReference type="GO" id="GO:0006644">
    <property type="term" value="P:phospholipid metabolic process"/>
    <property type="evidence" value="ECO:0007669"/>
    <property type="project" value="InterPro"/>
</dbReference>
<dbReference type="PANTHER" id="PTHR12253">
    <property type="entry name" value="RH14732P"/>
    <property type="match status" value="1"/>
</dbReference>
<evidence type="ECO:0000313" key="14">
    <source>
        <dbReference type="Proteomes" id="UP000316079"/>
    </source>
</evidence>
<feature type="chain" id="PRO_5021773964" description="phospholipase A2" evidence="11">
    <location>
        <begin position="20"/>
        <end position="472"/>
    </location>
</feature>
<dbReference type="SUPFAM" id="SSF48619">
    <property type="entry name" value="Phospholipase A2, PLA2"/>
    <property type="match status" value="1"/>
</dbReference>
<dbReference type="AlphaFoldDB" id="A0A553QKI8"/>
<feature type="domain" description="Phospholipase A2-like central" evidence="12">
    <location>
        <begin position="135"/>
        <end position="263"/>
    </location>
</feature>